<evidence type="ECO:0000313" key="2">
    <source>
        <dbReference type="Proteomes" id="UP001208041"/>
    </source>
</evidence>
<dbReference type="AlphaFoldDB" id="A0AAE3J105"/>
<organism evidence="1 2">
    <name type="scientific">Halocynthiibacter halioticoli</name>
    <dbReference type="NCBI Taxonomy" id="2986804"/>
    <lineage>
        <taxon>Bacteria</taxon>
        <taxon>Pseudomonadati</taxon>
        <taxon>Pseudomonadota</taxon>
        <taxon>Alphaproteobacteria</taxon>
        <taxon>Rhodobacterales</taxon>
        <taxon>Paracoccaceae</taxon>
        <taxon>Halocynthiibacter</taxon>
    </lineage>
</organism>
<keyword evidence="2" id="KW-1185">Reference proteome</keyword>
<sequence length="112" mass="12397">MSEALAPIPNVITEVALRHCLETGSKLLIRCTQTPTRKASTWHGLWTMEAHHPDGSKQMLVTARSRLSGQICVREFKTVTGIVSFLTDCGFTKVSFPMIETDSMTLSLDTET</sequence>
<evidence type="ECO:0000313" key="1">
    <source>
        <dbReference type="EMBL" id="MCV6825982.1"/>
    </source>
</evidence>
<accession>A0AAE3J105</accession>
<comment type="caution">
    <text evidence="1">The sequence shown here is derived from an EMBL/GenBank/DDBJ whole genome shotgun (WGS) entry which is preliminary data.</text>
</comment>
<proteinExistence type="predicted"/>
<dbReference type="EMBL" id="JAOYFC010000005">
    <property type="protein sequence ID" value="MCV6825982.1"/>
    <property type="molecule type" value="Genomic_DNA"/>
</dbReference>
<dbReference type="Proteomes" id="UP001208041">
    <property type="component" value="Unassembled WGS sequence"/>
</dbReference>
<protein>
    <submittedName>
        <fullName evidence="1">Uncharacterized protein</fullName>
    </submittedName>
</protein>
<dbReference type="RefSeq" id="WP_263954950.1">
    <property type="nucleotide sequence ID" value="NZ_JAOYFC010000005.1"/>
</dbReference>
<name>A0AAE3J105_9RHOB</name>
<gene>
    <name evidence="1" type="ORF">OH136_15575</name>
</gene>
<reference evidence="1" key="1">
    <citation type="submission" date="2022-10" db="EMBL/GenBank/DDBJ databases">
        <authorList>
            <person name="Yue Y."/>
        </authorList>
    </citation>
    <scope>NUCLEOTIDE SEQUENCE</scope>
    <source>
        <strain evidence="1">Z654</strain>
    </source>
</reference>